<dbReference type="PANTHER" id="PTHR45790:SF4">
    <property type="entry name" value="COBALT-PRECORRIN-4 C(11)-METHYLTRANSFERASE"/>
    <property type="match status" value="1"/>
</dbReference>
<dbReference type="InterPro" id="IPR050161">
    <property type="entry name" value="Siro_Cobalamin_biosynth"/>
</dbReference>
<feature type="domain" description="Tetrapyrrole methylase" evidence="7">
    <location>
        <begin position="2"/>
        <end position="206"/>
    </location>
</feature>
<keyword evidence="9" id="KW-1185">Reference proteome</keyword>
<dbReference type="GO" id="GO:0009236">
    <property type="term" value="P:cobalamin biosynthetic process"/>
    <property type="evidence" value="ECO:0007669"/>
    <property type="project" value="UniProtKB-UniPathway"/>
</dbReference>
<evidence type="ECO:0000259" key="7">
    <source>
        <dbReference type="Pfam" id="PF00590"/>
    </source>
</evidence>
<dbReference type="PROSITE" id="PS00839">
    <property type="entry name" value="SUMT_1"/>
    <property type="match status" value="1"/>
</dbReference>
<dbReference type="Gene3D" id="3.40.1010.10">
    <property type="entry name" value="Cobalt-precorrin-4 Transmethylase, Domain 1"/>
    <property type="match status" value="1"/>
</dbReference>
<evidence type="ECO:0000313" key="8">
    <source>
        <dbReference type="EMBL" id="SEC82133.1"/>
    </source>
</evidence>
<dbReference type="NCBIfam" id="TIGR01465">
    <property type="entry name" value="cobM_cbiF"/>
    <property type="match status" value="1"/>
</dbReference>
<proteinExistence type="inferred from homology"/>
<comment type="similarity">
    <text evidence="2">Belongs to the precorrin methyltransferase family.</text>
</comment>
<keyword evidence="6" id="KW-0949">S-adenosyl-L-methionine</keyword>
<evidence type="ECO:0000256" key="6">
    <source>
        <dbReference type="ARBA" id="ARBA00022691"/>
    </source>
</evidence>
<dbReference type="Gene3D" id="3.30.950.10">
    <property type="entry name" value="Methyltransferase, Cobalt-precorrin-4 Transmethylase, Domain 2"/>
    <property type="match status" value="1"/>
</dbReference>
<dbReference type="Proteomes" id="UP000242849">
    <property type="component" value="Unassembled WGS sequence"/>
</dbReference>
<dbReference type="InterPro" id="IPR014777">
    <property type="entry name" value="4pyrrole_Mease_sub1"/>
</dbReference>
<evidence type="ECO:0000313" key="9">
    <source>
        <dbReference type="Proteomes" id="UP000242849"/>
    </source>
</evidence>
<dbReference type="STRING" id="53406.SAMN05421553_1504"/>
<keyword evidence="5 8" id="KW-0808">Transferase</keyword>
<dbReference type="InterPro" id="IPR014776">
    <property type="entry name" value="4pyrrole_Mease_sub2"/>
</dbReference>
<dbReference type="InterPro" id="IPR006362">
    <property type="entry name" value="Cbl_synth_CobM/CibF"/>
</dbReference>
<reference evidence="9" key="1">
    <citation type="submission" date="2016-10" db="EMBL/GenBank/DDBJ databases">
        <authorList>
            <person name="Varghese N."/>
            <person name="Submissions S."/>
        </authorList>
    </citation>
    <scope>NUCLEOTIDE SEQUENCE [LARGE SCALE GENOMIC DNA]</scope>
    <source>
        <strain evidence="9">DSM 12111</strain>
    </source>
</reference>
<dbReference type="GO" id="GO:0046026">
    <property type="term" value="F:precorrin-4 C11-methyltransferase activity"/>
    <property type="evidence" value="ECO:0007669"/>
    <property type="project" value="InterPro"/>
</dbReference>
<keyword evidence="4 8" id="KW-0489">Methyltransferase</keyword>
<dbReference type="Pfam" id="PF00590">
    <property type="entry name" value="TP_methylase"/>
    <property type="match status" value="1"/>
</dbReference>
<dbReference type="SUPFAM" id="SSF53790">
    <property type="entry name" value="Tetrapyrrole methylase"/>
    <property type="match status" value="1"/>
</dbReference>
<dbReference type="RefSeq" id="WP_090378633.1">
    <property type="nucleotide sequence ID" value="NZ_CP156749.1"/>
</dbReference>
<dbReference type="GO" id="GO:0032259">
    <property type="term" value="P:methylation"/>
    <property type="evidence" value="ECO:0007669"/>
    <property type="project" value="UniProtKB-KW"/>
</dbReference>
<dbReference type="InterPro" id="IPR000878">
    <property type="entry name" value="4pyrrol_Mease"/>
</dbReference>
<dbReference type="UniPathway" id="UPA00148"/>
<comment type="pathway">
    <text evidence="1">Cofactor biosynthesis; adenosylcobalamin biosynthesis.</text>
</comment>
<sequence>MTVYFIGAGPGDPELITVKGQRLLRSCPVILYAGSLVPEAVLQGHSAEQVINTAELHLDEIIELIRQAHGKGQDVARVHSGDPSLYGAIGEQIRHLRRLGIAFEIIPGVTATAACAALLESELTLPEVSQTLILTRYASKSEMPAGEHLHDLARHGATMAIHLGVVHLSKIVTELLPHYGADCPIAVVHRASWPDQDWVSGTLATIEEQVRAKGFRRTALILVGRVLHAEQFADSALYNAEHRHLFRPAED</sequence>
<dbReference type="PANTHER" id="PTHR45790">
    <property type="entry name" value="SIROHEME SYNTHASE-RELATED"/>
    <property type="match status" value="1"/>
</dbReference>
<name>A0A1H4VME6_PSEAG</name>
<evidence type="ECO:0000256" key="5">
    <source>
        <dbReference type="ARBA" id="ARBA00022679"/>
    </source>
</evidence>
<protein>
    <submittedName>
        <fullName evidence="8">Precorrin-4 C11-methyltransferase</fullName>
    </submittedName>
</protein>
<dbReference type="EMBL" id="FNSC01000001">
    <property type="protein sequence ID" value="SEC82133.1"/>
    <property type="molecule type" value="Genomic_DNA"/>
</dbReference>
<evidence type="ECO:0000256" key="4">
    <source>
        <dbReference type="ARBA" id="ARBA00022603"/>
    </source>
</evidence>
<evidence type="ECO:0000256" key="3">
    <source>
        <dbReference type="ARBA" id="ARBA00022573"/>
    </source>
</evidence>
<evidence type="ECO:0000256" key="2">
    <source>
        <dbReference type="ARBA" id="ARBA00005879"/>
    </source>
</evidence>
<gene>
    <name evidence="8" type="ORF">SAMN05421553_1504</name>
</gene>
<dbReference type="AlphaFoldDB" id="A0A1H4VME6"/>
<keyword evidence="3" id="KW-0169">Cobalamin biosynthesis</keyword>
<dbReference type="OrthoDB" id="9815856at2"/>
<organism evidence="8 9">
    <name type="scientific">Pseudomonas anguilliseptica</name>
    <dbReference type="NCBI Taxonomy" id="53406"/>
    <lineage>
        <taxon>Bacteria</taxon>
        <taxon>Pseudomonadati</taxon>
        <taxon>Pseudomonadota</taxon>
        <taxon>Gammaproteobacteria</taxon>
        <taxon>Pseudomonadales</taxon>
        <taxon>Pseudomonadaceae</taxon>
        <taxon>Pseudomonas</taxon>
    </lineage>
</organism>
<dbReference type="CDD" id="cd11641">
    <property type="entry name" value="Precorrin-4_C11-MT"/>
    <property type="match status" value="1"/>
</dbReference>
<dbReference type="InterPro" id="IPR035996">
    <property type="entry name" value="4pyrrol_Methylase_sf"/>
</dbReference>
<accession>A0A1H4VME6</accession>
<evidence type="ECO:0000256" key="1">
    <source>
        <dbReference type="ARBA" id="ARBA00004953"/>
    </source>
</evidence>
<dbReference type="InterPro" id="IPR003043">
    <property type="entry name" value="Uropor_MeTrfase_CS"/>
</dbReference>